<dbReference type="Proteomes" id="UP001235712">
    <property type="component" value="Unassembled WGS sequence"/>
</dbReference>
<keyword evidence="3" id="KW-1185">Reference proteome</keyword>
<dbReference type="InterPro" id="IPR037401">
    <property type="entry name" value="SnoaL-like"/>
</dbReference>
<accession>A0ABT9PCB0</accession>
<evidence type="ECO:0000313" key="2">
    <source>
        <dbReference type="EMBL" id="MDP9830039.1"/>
    </source>
</evidence>
<dbReference type="NCBIfam" id="TIGR02246">
    <property type="entry name" value="SgcJ/EcaC family oxidoreductase"/>
    <property type="match status" value="1"/>
</dbReference>
<protein>
    <submittedName>
        <fullName evidence="2">Uncharacterized protein (TIGR02246 family)</fullName>
    </submittedName>
</protein>
<comment type="caution">
    <text evidence="2">The sequence shown here is derived from an EMBL/GenBank/DDBJ whole genome shotgun (WGS) entry which is preliminary data.</text>
</comment>
<proteinExistence type="predicted"/>
<dbReference type="InterPro" id="IPR011944">
    <property type="entry name" value="Steroid_delta5-4_isomerase"/>
</dbReference>
<dbReference type="InterPro" id="IPR032710">
    <property type="entry name" value="NTF2-like_dom_sf"/>
</dbReference>
<dbReference type="Gene3D" id="3.10.450.50">
    <property type="match status" value="1"/>
</dbReference>
<dbReference type="RefSeq" id="WP_307248840.1">
    <property type="nucleotide sequence ID" value="NZ_JAUSQZ010000001.1"/>
</dbReference>
<reference evidence="2 3" key="1">
    <citation type="submission" date="2023-07" db="EMBL/GenBank/DDBJ databases">
        <title>Sequencing the genomes of 1000 actinobacteria strains.</title>
        <authorList>
            <person name="Klenk H.-P."/>
        </authorList>
    </citation>
    <scope>NUCLEOTIDE SEQUENCE [LARGE SCALE GENOMIC DNA]</scope>
    <source>
        <strain evidence="2 3">DSM 44388</strain>
    </source>
</reference>
<evidence type="ECO:0000259" key="1">
    <source>
        <dbReference type="Pfam" id="PF13474"/>
    </source>
</evidence>
<organism evidence="2 3">
    <name type="scientific">Kineosporia succinea</name>
    <dbReference type="NCBI Taxonomy" id="84632"/>
    <lineage>
        <taxon>Bacteria</taxon>
        <taxon>Bacillati</taxon>
        <taxon>Actinomycetota</taxon>
        <taxon>Actinomycetes</taxon>
        <taxon>Kineosporiales</taxon>
        <taxon>Kineosporiaceae</taxon>
        <taxon>Kineosporia</taxon>
    </lineage>
</organism>
<dbReference type="SUPFAM" id="SSF54427">
    <property type="entry name" value="NTF2-like"/>
    <property type="match status" value="1"/>
</dbReference>
<sequence length="140" mass="15454">MEQSLAEIPARMTQAWNRGDAAAFFADFAPDARLVEFEGTVVEGRDTLVRGQQPMFDTVLKGSRLVDGTVLFAQVVAPGVGIVHHRATLMMAGETQKLPTRVTMQLYVAHRRDERWEVVALQNGRVLSLENSFRLDAGAA</sequence>
<gene>
    <name evidence="2" type="ORF">J2S57_005788</name>
</gene>
<feature type="domain" description="SnoaL-like" evidence="1">
    <location>
        <begin position="10"/>
        <end position="119"/>
    </location>
</feature>
<name>A0ABT9PCB0_9ACTN</name>
<dbReference type="EMBL" id="JAUSQZ010000001">
    <property type="protein sequence ID" value="MDP9830039.1"/>
    <property type="molecule type" value="Genomic_DNA"/>
</dbReference>
<evidence type="ECO:0000313" key="3">
    <source>
        <dbReference type="Proteomes" id="UP001235712"/>
    </source>
</evidence>
<dbReference type="Pfam" id="PF13474">
    <property type="entry name" value="SnoaL_3"/>
    <property type="match status" value="1"/>
</dbReference>